<organismHost>
    <name type="scientific">Rosellinia necatrix</name>
    <name type="common">White root-rot fungus</name>
    <dbReference type="NCBI Taxonomy" id="77044"/>
</organismHost>
<gene>
    <name evidence="1" type="primary">P5</name>
</gene>
<reference evidence="2" key="3">
    <citation type="journal article" date="2004" name="Arch. Virol.">
        <title>Complete nucleotide sequences of genome segments 1 and 3 of Rosellinia anti-rot virus in the family Reoviridae.</title>
        <authorList>
            <person name="Wei C.Z."/>
            <person name="Osaki H."/>
            <person name="Iwanami T."/>
            <person name="Matsumoto N."/>
            <person name="Ohtsu Y."/>
        </authorList>
    </citation>
    <scope>NUCLEOTIDE SEQUENCE [LARGE SCALE GENOMIC DNA]</scope>
</reference>
<keyword evidence="2" id="KW-1185">Reference proteome</keyword>
<dbReference type="RefSeq" id="YP_392477.1">
    <property type="nucleotide sequence ID" value="NC_007534.1"/>
</dbReference>
<protein>
    <submittedName>
        <fullName evidence="1">Uncharacterized protein</fullName>
    </submittedName>
</protein>
<dbReference type="Proteomes" id="UP000151058">
    <property type="component" value="Genome"/>
</dbReference>
<proteinExistence type="predicted"/>
<dbReference type="GeneID" id="3776069"/>
<evidence type="ECO:0000313" key="1">
    <source>
        <dbReference type="EMBL" id="BAC87702.1"/>
    </source>
</evidence>
<organism evidence="1 2">
    <name type="scientific">Rosellinia necatrix mycoreovirus 3 (isolate W370)</name>
    <name type="common">RnMYRV-3</name>
    <name type="synonym">Rosellinia anti-rot virus</name>
    <dbReference type="NCBI Taxonomy" id="311229"/>
    <lineage>
        <taxon>Viruses</taxon>
        <taxon>Riboviria</taxon>
        <taxon>Orthornavirae</taxon>
        <taxon>Duplornaviricota</taxon>
        <taxon>Resentoviricetes</taxon>
        <taxon>Reovirales</taxon>
        <taxon>Spinareoviridae</taxon>
        <taxon>Mycoreovirus</taxon>
        <taxon>Mycoreovirus roselliniae</taxon>
    </lineage>
</organism>
<name>Q76IC7_MYRVW</name>
<reference evidence="2" key="1">
    <citation type="journal article" date="2002" name="Virus Genes">
        <title>Nucleotide sequences of double-stranded RNA segments from a hypovirulent strain of the white root rot fungus Rosellinia necatrix: possibility of the first member of the Reoviridae from fungus.</title>
        <authorList>
            <person name="Osaki H."/>
            <person name="Wei C.Z."/>
            <person name="Arakawa M."/>
            <person name="Iwanami T."/>
            <person name="Nomura K."/>
            <person name="Matsumoto N."/>
            <person name="Ohtsu Y."/>
        </authorList>
    </citation>
    <scope>NUCLEOTIDE SEQUENCE [LARGE SCALE GENOMIC DNA]</scope>
</reference>
<dbReference type="KEGG" id="vg:3776069"/>
<sequence>MPARTLIIVLTTYDEFGTISLTSPHKSTSIECYSDAIPIVNVTTEDGTERPKINDVERMRDILEVVRGSKNSYAWREVRKSLLDQYASSIDEFARSLHRLMPVVKEHKLDEVLNACGQQQGMFSMINKRLDYVNQQLAQLQASSEDTRRVTYDTQAITHQINAALTRVAKVDDISVLMRDIGGILHQQSISTNLASFQFSALTYNHGVVAPKDTIQHSMQHDFSALPFGLSYELYTDAPKLGHIYKTMGPRGPTPNTTVGIVYAAHPAPYYEVLFADLQLETFRFDHSPTGRHLFFIRWFNPAHGTQYVVEVVEGQSDENVFWYGIRGTSNGVRHFIDIDAVSGVGMWVIGWTRDGDYQLSPSGFERVACANNLRVVPNKGKWFGKKAVSQNDRMAWIVANFVLAPVCPNYVPTSVMPPTTSVGKIDAGTVRWSFESFSNTSPDSPSPIRNNMESLLQGLGIPDVLEGLTRLGEYCGRHAREYMYMPTYTHLVDTFVNDQAVMQLIDIKAYAFNGVSKSEHARMGYLANYYHYTRASTSTIMAGSFGRDFTGFFCPACGCVYKNKCMEQLCNAVDRIVSLNFEYDDGIYPTVLGSVQQGYVGGIDDVDRPSTQPVRRGNLIRCPEGVFVNQPRKLVMAMIGGMRIA</sequence>
<dbReference type="OrthoDB" id="29438at10239"/>
<evidence type="ECO:0000313" key="2">
    <source>
        <dbReference type="Proteomes" id="UP000151058"/>
    </source>
</evidence>
<dbReference type="EMBL" id="AB098023">
    <property type="protein sequence ID" value="BAC87702.1"/>
    <property type="molecule type" value="Genomic_RNA"/>
</dbReference>
<accession>Q76IC7</accession>
<reference evidence="1 2" key="2">
    <citation type="journal article" date="2003" name="J. Gen. Virol.">
        <title>Molecular characterization of dsRNA segments 2 and 5 and electron microscopy of a novel reovirus from a hypovirulent isolate, W370, of the plant pathogen Rosellinia necatrix.</title>
        <authorList>
            <person name="Wei C.Z."/>
            <person name="Osaki H."/>
            <person name="Iwanami T."/>
            <person name="Matsumoto N."/>
            <person name="Ohtsu Y."/>
        </authorList>
    </citation>
    <scope>NUCLEOTIDE SEQUENCE [LARGE SCALE GENOMIC DNA]</scope>
</reference>